<keyword evidence="2" id="KW-1185">Reference proteome</keyword>
<dbReference type="RefSeq" id="WP_224036812.1">
    <property type="nucleotide sequence ID" value="NZ_AP024849.1"/>
</dbReference>
<protein>
    <submittedName>
        <fullName evidence="1">Uncharacterized protein</fullName>
    </submittedName>
</protein>
<sequence>MKEEFYILEEDCEKHYAEAIYKSNNPKIEICELCNGRRVTLTSNLQVYFEGKKKADYYSVTQYSIISENMYNILKENNITGFDTSDIHVTGCYDARGNKIDFDTNGLREMIILGNCGFLRKTDGNLIEKCEKCGRVKPVDKEDVIGLKISIDEWDGSDIFQFKNFKGVPIVTQKVKDILEKSKIKNVTFINIKDYKLD</sequence>
<accession>A0ABM7SZY0</accession>
<dbReference type="Proteomes" id="UP000824633">
    <property type="component" value="Chromosome"/>
</dbReference>
<dbReference type="EMBL" id="AP024849">
    <property type="protein sequence ID" value="BCZ45192.1"/>
    <property type="molecule type" value="Genomic_DNA"/>
</dbReference>
<proteinExistence type="predicted"/>
<name>A0ABM7SZY0_9CLOT</name>
<reference evidence="2" key="1">
    <citation type="submission" date="2021-07" db="EMBL/GenBank/DDBJ databases">
        <title>Complete genome sequencing of a Clostridium isolate.</title>
        <authorList>
            <person name="Ueki A."/>
            <person name="Tonouchi A."/>
        </authorList>
    </citation>
    <scope>NUCLEOTIDE SEQUENCE [LARGE SCALE GENOMIC DNA]</scope>
    <source>
        <strain evidence="2">C5S11</strain>
    </source>
</reference>
<organism evidence="1 2">
    <name type="scientific">Clostridium gelidum</name>
    <dbReference type="NCBI Taxonomy" id="704125"/>
    <lineage>
        <taxon>Bacteria</taxon>
        <taxon>Bacillati</taxon>
        <taxon>Bacillota</taxon>
        <taxon>Clostridia</taxon>
        <taxon>Eubacteriales</taxon>
        <taxon>Clostridiaceae</taxon>
        <taxon>Clostridium</taxon>
    </lineage>
</organism>
<evidence type="ECO:0000313" key="1">
    <source>
        <dbReference type="EMBL" id="BCZ45192.1"/>
    </source>
</evidence>
<gene>
    <name evidence="1" type="ORF">psyc5s11_12590</name>
</gene>
<evidence type="ECO:0000313" key="2">
    <source>
        <dbReference type="Proteomes" id="UP000824633"/>
    </source>
</evidence>